<proteinExistence type="predicted"/>
<dbReference type="Proteomes" id="UP000198287">
    <property type="component" value="Unassembled WGS sequence"/>
</dbReference>
<dbReference type="AlphaFoldDB" id="A0A226DV43"/>
<feature type="transmembrane region" description="Helical" evidence="1">
    <location>
        <begin position="111"/>
        <end position="130"/>
    </location>
</feature>
<accession>A0A226DV43</accession>
<evidence type="ECO:0000313" key="2">
    <source>
        <dbReference type="EMBL" id="OXA49123.1"/>
    </source>
</evidence>
<comment type="caution">
    <text evidence="2">The sequence shown here is derived from an EMBL/GenBank/DDBJ whole genome shotgun (WGS) entry which is preliminary data.</text>
</comment>
<keyword evidence="1" id="KW-0812">Transmembrane</keyword>
<gene>
    <name evidence="2" type="ORF">Fcan01_16078</name>
</gene>
<keyword evidence="3" id="KW-1185">Reference proteome</keyword>
<keyword evidence="1" id="KW-1133">Transmembrane helix</keyword>
<name>A0A226DV43_FOLCA</name>
<sequence>MEPIIPTLQVYARAGKFAIYKEDAFEFVTCDGIKQTREAISFAGYFGAFDYWTWMFLGIATLTTPLIIVGITQIPGIIIKQERFDLLILSCLKPLLEQGDSWLTNPTRTRFIYPLVTTWMLVSIVISNAYKGENITSLTSPNKPKLVETYRDLLEGGYIIYSKAFSPATVSSLNDLVPHEISFKFSEIGLEMGILIDSTISYLQDALITFYKKLSKNVHLPPNIFELIKGRTNSSYVDEISNCNKTVLALRSDQIEEHLLLLKTRKVSRETVVEGKDKLLKTAGGFILQDWTNNKVLVAFSALVHSGICSEWMDNLKFNRLLPLRKLAARVDQSKLLITGGIAAKGNAGKFFGG</sequence>
<protein>
    <submittedName>
        <fullName evidence="2">Uncharacterized protein</fullName>
    </submittedName>
</protein>
<evidence type="ECO:0000313" key="3">
    <source>
        <dbReference type="Proteomes" id="UP000198287"/>
    </source>
</evidence>
<reference evidence="2 3" key="1">
    <citation type="submission" date="2015-12" db="EMBL/GenBank/DDBJ databases">
        <title>The genome of Folsomia candida.</title>
        <authorList>
            <person name="Faddeeva A."/>
            <person name="Derks M.F."/>
            <person name="Anvar Y."/>
            <person name="Smit S."/>
            <person name="Van Straalen N."/>
            <person name="Roelofs D."/>
        </authorList>
    </citation>
    <scope>NUCLEOTIDE SEQUENCE [LARGE SCALE GENOMIC DNA]</scope>
    <source>
        <strain evidence="2 3">VU population</strain>
        <tissue evidence="2">Whole body</tissue>
    </source>
</reference>
<evidence type="ECO:0000256" key="1">
    <source>
        <dbReference type="SAM" id="Phobius"/>
    </source>
</evidence>
<keyword evidence="1" id="KW-0472">Membrane</keyword>
<dbReference type="EMBL" id="LNIX01000010">
    <property type="protein sequence ID" value="OXA49123.1"/>
    <property type="molecule type" value="Genomic_DNA"/>
</dbReference>
<organism evidence="2 3">
    <name type="scientific">Folsomia candida</name>
    <name type="common">Springtail</name>
    <dbReference type="NCBI Taxonomy" id="158441"/>
    <lineage>
        <taxon>Eukaryota</taxon>
        <taxon>Metazoa</taxon>
        <taxon>Ecdysozoa</taxon>
        <taxon>Arthropoda</taxon>
        <taxon>Hexapoda</taxon>
        <taxon>Collembola</taxon>
        <taxon>Entomobryomorpha</taxon>
        <taxon>Isotomoidea</taxon>
        <taxon>Isotomidae</taxon>
        <taxon>Proisotominae</taxon>
        <taxon>Folsomia</taxon>
    </lineage>
</organism>
<feature type="transmembrane region" description="Helical" evidence="1">
    <location>
        <begin position="51"/>
        <end position="71"/>
    </location>
</feature>